<dbReference type="PROSITE" id="PS50181">
    <property type="entry name" value="FBOX"/>
    <property type="match status" value="1"/>
</dbReference>
<protein>
    <recommendedName>
        <fullName evidence="1">F-box domain-containing protein</fullName>
    </recommendedName>
</protein>
<evidence type="ECO:0000313" key="3">
    <source>
        <dbReference type="Proteomes" id="UP001187531"/>
    </source>
</evidence>
<keyword evidence="3" id="KW-1185">Reference proteome</keyword>
<dbReference type="InterPro" id="IPR001810">
    <property type="entry name" value="F-box_dom"/>
</dbReference>
<dbReference type="SUPFAM" id="SSF52047">
    <property type="entry name" value="RNI-like"/>
    <property type="match status" value="2"/>
</dbReference>
<dbReference type="SUPFAM" id="SSF81383">
    <property type="entry name" value="F-box domain"/>
    <property type="match status" value="1"/>
</dbReference>
<dbReference type="Pfam" id="PF12937">
    <property type="entry name" value="F-box-like"/>
    <property type="match status" value="1"/>
</dbReference>
<dbReference type="Proteomes" id="UP001187531">
    <property type="component" value="Unassembled WGS sequence"/>
</dbReference>
<proteinExistence type="predicted"/>
<organism evidence="2 3">
    <name type="scientific">Artemia franciscana</name>
    <name type="common">Brine shrimp</name>
    <name type="synonym">Artemia sanfranciscana</name>
    <dbReference type="NCBI Taxonomy" id="6661"/>
    <lineage>
        <taxon>Eukaryota</taxon>
        <taxon>Metazoa</taxon>
        <taxon>Ecdysozoa</taxon>
        <taxon>Arthropoda</taxon>
        <taxon>Crustacea</taxon>
        <taxon>Branchiopoda</taxon>
        <taxon>Anostraca</taxon>
        <taxon>Artemiidae</taxon>
        <taxon>Artemia</taxon>
    </lineage>
</organism>
<comment type="caution">
    <text evidence="2">The sequence shown here is derived from an EMBL/GenBank/DDBJ whole genome shotgun (WGS) entry which is preliminary data.</text>
</comment>
<name>A0AA88L423_ARTSF</name>
<feature type="domain" description="F-box" evidence="1">
    <location>
        <begin position="1"/>
        <end position="44"/>
    </location>
</feature>
<dbReference type="EMBL" id="JAVRJZ010000015">
    <property type="protein sequence ID" value="KAK2712214.1"/>
    <property type="molecule type" value="Genomic_DNA"/>
</dbReference>
<gene>
    <name evidence="2" type="ORF">QYM36_011036</name>
</gene>
<reference evidence="2" key="1">
    <citation type="submission" date="2023-07" db="EMBL/GenBank/DDBJ databases">
        <title>Chromosome-level genome assembly of Artemia franciscana.</title>
        <authorList>
            <person name="Jo E."/>
        </authorList>
    </citation>
    <scope>NUCLEOTIDE SEQUENCE</scope>
    <source>
        <tissue evidence="2">Whole body</tissue>
    </source>
</reference>
<dbReference type="InterPro" id="IPR036047">
    <property type="entry name" value="F-box-like_dom_sf"/>
</dbReference>
<evidence type="ECO:0000313" key="2">
    <source>
        <dbReference type="EMBL" id="KAK2712214.1"/>
    </source>
</evidence>
<dbReference type="Gene3D" id="3.80.10.10">
    <property type="entry name" value="Ribonuclease Inhibitor"/>
    <property type="match status" value="2"/>
</dbReference>
<dbReference type="AlphaFoldDB" id="A0AA88L423"/>
<dbReference type="SMART" id="SM00256">
    <property type="entry name" value="FBOX"/>
    <property type="match status" value="1"/>
</dbReference>
<sequence length="673" mass="76859">MDNLPNDVLFLLMSWLDTNDFISLSYVCKRFQSLSYSPLLNRKLDFRSGVPSSTHFVEKFLQDKLRSKLVHDLSISSLFWIKSKALKTLLSKMTNLKVLDVHGTLLIQRDLKAVVDACPYLTHLSWTCNLRKDQQTEAMDLGKSLSKIQVLCVYTYYFVEFIEVFAELMSGCKELRSFYLNYAVKGISGISLQHVRAMERILGVNLKLAVLKVVTCTATLYSGMLGAIFVDKIIASCLSSAHFENSASFADRGVFRCLWNEPCTSILADEQIRDACYQGTYGTETRAAAFCVLSIPPFNRHNENKEFMGKILSLCLHNNSEHVYLFQLLSHHTHLEQLRLTSRMQSSSNAPALLFFDHELLTNSLCRLTNIIALELTFSHSLWLEGMTHALKCLISLKRLRIVPCILVDKFKTVHSETEAVSFKRPRIERTLKEYSSLLKDLCENTPDLEVIEIIPSVHCCSICSNVELSFVCRDLAHLRNLRHLTLQNLVLYDASFFREVSMSCKKFESLTLKGIKATYTERFARHLLPVLPQLTALKHLVWDQGYAKNSSEVICALTKLSNLERVALIYNSRAVSSEKIGPVLELIQNNRKLEGLFCVFGKSSEKACKSCSKAINEYRKRSGRWNLFSLIQNKYLHNDCGGEYLDLMPFYLYQDWIVQPSKVVLQPDVMKV</sequence>
<dbReference type="InterPro" id="IPR032675">
    <property type="entry name" value="LRR_dom_sf"/>
</dbReference>
<evidence type="ECO:0000259" key="1">
    <source>
        <dbReference type="PROSITE" id="PS50181"/>
    </source>
</evidence>
<accession>A0AA88L423</accession>